<organism evidence="7 8">
    <name type="scientific">Ktedonosporobacter rubrisoli</name>
    <dbReference type="NCBI Taxonomy" id="2509675"/>
    <lineage>
        <taxon>Bacteria</taxon>
        <taxon>Bacillati</taxon>
        <taxon>Chloroflexota</taxon>
        <taxon>Ktedonobacteria</taxon>
        <taxon>Ktedonobacterales</taxon>
        <taxon>Ktedonosporobacteraceae</taxon>
        <taxon>Ktedonosporobacter</taxon>
    </lineage>
</organism>
<comment type="subcellular location">
    <subcellularLocation>
        <location evidence="1">Cell membrane</location>
        <topology evidence="1">Multi-pass membrane protein</topology>
    </subcellularLocation>
</comment>
<dbReference type="SUPFAM" id="SSF103473">
    <property type="entry name" value="MFS general substrate transporter"/>
    <property type="match status" value="1"/>
</dbReference>
<dbReference type="GO" id="GO:0005886">
    <property type="term" value="C:plasma membrane"/>
    <property type="evidence" value="ECO:0007669"/>
    <property type="project" value="UniProtKB-SubCell"/>
</dbReference>
<dbReference type="Gene3D" id="1.20.1250.20">
    <property type="entry name" value="MFS general substrate transporter like domains"/>
    <property type="match status" value="2"/>
</dbReference>
<dbReference type="CDD" id="cd17339">
    <property type="entry name" value="MFS_NIMT_CynX_like"/>
    <property type="match status" value="1"/>
</dbReference>
<keyword evidence="3 5" id="KW-1133">Transmembrane helix</keyword>
<keyword evidence="2 5" id="KW-0812">Transmembrane</keyword>
<keyword evidence="4 5" id="KW-0472">Membrane</keyword>
<dbReference type="PANTHER" id="PTHR23523:SF2">
    <property type="entry name" value="2-NITROIMIDAZOLE TRANSPORTER"/>
    <property type="match status" value="1"/>
</dbReference>
<dbReference type="PANTHER" id="PTHR23523">
    <property type="match status" value="1"/>
</dbReference>
<evidence type="ECO:0000259" key="6">
    <source>
        <dbReference type="PROSITE" id="PS50850"/>
    </source>
</evidence>
<evidence type="ECO:0000313" key="8">
    <source>
        <dbReference type="Proteomes" id="UP000290365"/>
    </source>
</evidence>
<dbReference type="GO" id="GO:0022857">
    <property type="term" value="F:transmembrane transporter activity"/>
    <property type="evidence" value="ECO:0007669"/>
    <property type="project" value="InterPro"/>
</dbReference>
<dbReference type="OrthoDB" id="9797740at2"/>
<feature type="transmembrane region" description="Helical" evidence="5">
    <location>
        <begin position="315"/>
        <end position="338"/>
    </location>
</feature>
<dbReference type="InterPro" id="IPR011701">
    <property type="entry name" value="MFS"/>
</dbReference>
<feature type="domain" description="Major facilitator superfamily (MFS) profile" evidence="6">
    <location>
        <begin position="25"/>
        <end position="403"/>
    </location>
</feature>
<gene>
    <name evidence="7" type="ORF">EPA93_01485</name>
</gene>
<keyword evidence="8" id="KW-1185">Reference proteome</keyword>
<feature type="transmembrane region" description="Helical" evidence="5">
    <location>
        <begin position="225"/>
        <end position="251"/>
    </location>
</feature>
<dbReference type="Pfam" id="PF07690">
    <property type="entry name" value="MFS_1"/>
    <property type="match status" value="1"/>
</dbReference>
<feature type="transmembrane region" description="Helical" evidence="5">
    <location>
        <begin position="350"/>
        <end position="373"/>
    </location>
</feature>
<feature type="transmembrane region" description="Helical" evidence="5">
    <location>
        <begin position="379"/>
        <end position="400"/>
    </location>
</feature>
<dbReference type="PROSITE" id="PS50850">
    <property type="entry name" value="MFS"/>
    <property type="match status" value="1"/>
</dbReference>
<feature type="transmembrane region" description="Helical" evidence="5">
    <location>
        <begin position="88"/>
        <end position="107"/>
    </location>
</feature>
<accession>A0A4P6JIJ2</accession>
<feature type="transmembrane region" description="Helical" evidence="5">
    <location>
        <begin position="291"/>
        <end position="309"/>
    </location>
</feature>
<feature type="transmembrane region" description="Helical" evidence="5">
    <location>
        <begin position="113"/>
        <end position="134"/>
    </location>
</feature>
<dbReference type="Proteomes" id="UP000290365">
    <property type="component" value="Chromosome"/>
</dbReference>
<evidence type="ECO:0000256" key="3">
    <source>
        <dbReference type="ARBA" id="ARBA00022989"/>
    </source>
</evidence>
<dbReference type="EMBL" id="CP035758">
    <property type="protein sequence ID" value="QBD74732.1"/>
    <property type="molecule type" value="Genomic_DNA"/>
</dbReference>
<proteinExistence type="predicted"/>
<dbReference type="InterPro" id="IPR052524">
    <property type="entry name" value="MFS_Cyanate_Porter"/>
</dbReference>
<dbReference type="RefSeq" id="WP_129885331.1">
    <property type="nucleotide sequence ID" value="NZ_CP035758.1"/>
</dbReference>
<dbReference type="AlphaFoldDB" id="A0A4P6JIJ2"/>
<reference evidence="7 8" key="1">
    <citation type="submission" date="2019-01" db="EMBL/GenBank/DDBJ databases">
        <title>Ktedonosporobacter rubrisoli SCAWS-G2.</title>
        <authorList>
            <person name="Huang Y."/>
            <person name="Yan B."/>
        </authorList>
    </citation>
    <scope>NUCLEOTIDE SEQUENCE [LARGE SCALE GENOMIC DNA]</scope>
    <source>
        <strain evidence="7 8">SCAWS-G2</strain>
    </source>
</reference>
<sequence length="411" mass="43188">MRTPISAQADALQPGAQRRSKFRNVLLVVGIILLAINLRASLTSVGPLIGAIRGDTHISNTLAGLITTLPLLAFAALSTLAPRLARRWGMEAVIMASLIVLTLGIVLRSTYSVVALFVGTAVLGLAIAILNVLLPSLVKRDFPQHVGLMTSLYSAVMNAGASLASAITVPLAIGLGLGWQGSLECWALLSALAALIWLPQLRFRQPATTSGRMASTVRDLWRSPLAWQVTLFMGLQSLVYYVTIAWVPAILIDEGMSSATGGLMISLHQLVSTIASLIVPVLAARLSGQRSIAAAAAILCLVAVAGLLLTGSSLVVLWIVLLGLGAGTSISLALMFLILRAPDAHYSAELSGMAQSIGYLLAAVGPILFGLLHDWTHSWVVPLLILMVIILFMLVAGLGAGRNLVVARSEP</sequence>
<dbReference type="KEGG" id="kbs:EPA93_01485"/>
<feature type="transmembrane region" description="Helical" evidence="5">
    <location>
        <begin position="25"/>
        <end position="42"/>
    </location>
</feature>
<evidence type="ECO:0000313" key="7">
    <source>
        <dbReference type="EMBL" id="QBD74732.1"/>
    </source>
</evidence>
<evidence type="ECO:0000256" key="1">
    <source>
        <dbReference type="ARBA" id="ARBA00004651"/>
    </source>
</evidence>
<dbReference type="InterPro" id="IPR020846">
    <property type="entry name" value="MFS_dom"/>
</dbReference>
<evidence type="ECO:0000256" key="2">
    <source>
        <dbReference type="ARBA" id="ARBA00022692"/>
    </source>
</evidence>
<feature type="transmembrane region" description="Helical" evidence="5">
    <location>
        <begin position="62"/>
        <end position="81"/>
    </location>
</feature>
<name>A0A4P6JIJ2_KTERU</name>
<evidence type="ECO:0000256" key="5">
    <source>
        <dbReference type="SAM" id="Phobius"/>
    </source>
</evidence>
<evidence type="ECO:0000256" key="4">
    <source>
        <dbReference type="ARBA" id="ARBA00023136"/>
    </source>
</evidence>
<dbReference type="InterPro" id="IPR036259">
    <property type="entry name" value="MFS_trans_sf"/>
</dbReference>
<feature type="transmembrane region" description="Helical" evidence="5">
    <location>
        <begin position="263"/>
        <end position="284"/>
    </location>
</feature>
<feature type="transmembrane region" description="Helical" evidence="5">
    <location>
        <begin position="155"/>
        <end position="180"/>
    </location>
</feature>
<feature type="transmembrane region" description="Helical" evidence="5">
    <location>
        <begin position="186"/>
        <end position="204"/>
    </location>
</feature>
<protein>
    <submittedName>
        <fullName evidence="7">MFS transporter</fullName>
    </submittedName>
</protein>